<protein>
    <recommendedName>
        <fullName evidence="6 8">Small ribosomal subunit protein uS8</fullName>
    </recommendedName>
</protein>
<reference evidence="11" key="1">
    <citation type="submission" date="2016-11" db="EMBL/GenBank/DDBJ databases">
        <authorList>
            <person name="Varghese N."/>
            <person name="Submissions S."/>
        </authorList>
    </citation>
    <scope>NUCLEOTIDE SEQUENCE [LARGE SCALE GENOMIC DNA]</scope>
    <source>
        <strain evidence="11">DSM 9756</strain>
    </source>
</reference>
<dbReference type="EMBL" id="FQVB01000006">
    <property type="protein sequence ID" value="SHE72750.1"/>
    <property type="molecule type" value="Genomic_DNA"/>
</dbReference>
<dbReference type="GO" id="GO:0019843">
    <property type="term" value="F:rRNA binding"/>
    <property type="evidence" value="ECO:0007669"/>
    <property type="project" value="UniProtKB-UniRule"/>
</dbReference>
<evidence type="ECO:0000313" key="10">
    <source>
        <dbReference type="EMBL" id="SHE72750.1"/>
    </source>
</evidence>
<organism evidence="10 11">
    <name type="scientific">Desulfacinum infernum DSM 9756</name>
    <dbReference type="NCBI Taxonomy" id="1121391"/>
    <lineage>
        <taxon>Bacteria</taxon>
        <taxon>Pseudomonadati</taxon>
        <taxon>Thermodesulfobacteriota</taxon>
        <taxon>Syntrophobacteria</taxon>
        <taxon>Syntrophobacterales</taxon>
        <taxon>Syntrophobacteraceae</taxon>
        <taxon>Desulfacinum</taxon>
    </lineage>
</organism>
<evidence type="ECO:0000256" key="2">
    <source>
        <dbReference type="ARBA" id="ARBA00022730"/>
    </source>
</evidence>
<keyword evidence="4 8" id="KW-0689">Ribosomal protein</keyword>
<dbReference type="FunFam" id="3.30.1370.30:FF:000002">
    <property type="entry name" value="30S ribosomal protein S8"/>
    <property type="match status" value="1"/>
</dbReference>
<keyword evidence="3 8" id="KW-0694">RNA-binding</keyword>
<evidence type="ECO:0000256" key="6">
    <source>
        <dbReference type="ARBA" id="ARBA00035258"/>
    </source>
</evidence>
<dbReference type="SUPFAM" id="SSF56047">
    <property type="entry name" value="Ribosomal protein S8"/>
    <property type="match status" value="1"/>
</dbReference>
<dbReference type="FunFam" id="3.30.1490.10:FF:000001">
    <property type="entry name" value="30S ribosomal protein S8"/>
    <property type="match status" value="1"/>
</dbReference>
<dbReference type="Pfam" id="PF00410">
    <property type="entry name" value="Ribosomal_S8"/>
    <property type="match status" value="1"/>
</dbReference>
<accession>A0A1M4VV16</accession>
<dbReference type="PANTHER" id="PTHR11758">
    <property type="entry name" value="40S RIBOSOMAL PROTEIN S15A"/>
    <property type="match status" value="1"/>
</dbReference>
<keyword evidence="11" id="KW-1185">Reference proteome</keyword>
<dbReference type="InterPro" id="IPR047863">
    <property type="entry name" value="Ribosomal_uS8_CS"/>
</dbReference>
<dbReference type="AlphaFoldDB" id="A0A1M4VV16"/>
<gene>
    <name evidence="8" type="primary">rpsH</name>
    <name evidence="10" type="ORF">SAMN02745206_00761</name>
</gene>
<evidence type="ECO:0000256" key="5">
    <source>
        <dbReference type="ARBA" id="ARBA00023274"/>
    </source>
</evidence>
<evidence type="ECO:0000256" key="7">
    <source>
        <dbReference type="ARBA" id="ARBA00046740"/>
    </source>
</evidence>
<dbReference type="GO" id="GO:0003735">
    <property type="term" value="F:structural constituent of ribosome"/>
    <property type="evidence" value="ECO:0007669"/>
    <property type="project" value="InterPro"/>
</dbReference>
<keyword evidence="2 8" id="KW-0699">rRNA-binding</keyword>
<evidence type="ECO:0000256" key="1">
    <source>
        <dbReference type="ARBA" id="ARBA00006471"/>
    </source>
</evidence>
<dbReference type="Gene3D" id="3.30.1370.30">
    <property type="match status" value="1"/>
</dbReference>
<name>A0A1M4VV16_9BACT</name>
<sequence length="132" mass="14972">MVMTDPIADFLTSIKNAHRARFDKVDIPASRLKTELARILKEEGYIKHYKVIKDNKQGVLRIHLKYGPDREAAITDMKRVSKPSRRIYVGYTEIPRVLNGMGISILSTSKGVMTDKQARKEGVGGELLCQVW</sequence>
<dbReference type="STRING" id="1121391.SAMN02745206_00761"/>
<dbReference type="InterPro" id="IPR035987">
    <property type="entry name" value="Ribosomal_uS8_sf"/>
</dbReference>
<dbReference type="GO" id="GO:0005737">
    <property type="term" value="C:cytoplasm"/>
    <property type="evidence" value="ECO:0007669"/>
    <property type="project" value="UniProtKB-ARBA"/>
</dbReference>
<dbReference type="GO" id="GO:0006412">
    <property type="term" value="P:translation"/>
    <property type="evidence" value="ECO:0007669"/>
    <property type="project" value="UniProtKB-UniRule"/>
</dbReference>
<dbReference type="Proteomes" id="UP000184076">
    <property type="component" value="Unassembled WGS sequence"/>
</dbReference>
<dbReference type="HAMAP" id="MF_01302_B">
    <property type="entry name" value="Ribosomal_uS8_B"/>
    <property type="match status" value="1"/>
</dbReference>
<evidence type="ECO:0000256" key="3">
    <source>
        <dbReference type="ARBA" id="ARBA00022884"/>
    </source>
</evidence>
<dbReference type="NCBIfam" id="NF001109">
    <property type="entry name" value="PRK00136.1"/>
    <property type="match status" value="1"/>
</dbReference>
<dbReference type="GO" id="GO:0005840">
    <property type="term" value="C:ribosome"/>
    <property type="evidence" value="ECO:0007669"/>
    <property type="project" value="UniProtKB-KW"/>
</dbReference>
<proteinExistence type="inferred from homology"/>
<dbReference type="PROSITE" id="PS00053">
    <property type="entry name" value="RIBOSOMAL_S8"/>
    <property type="match status" value="1"/>
</dbReference>
<dbReference type="RefSeq" id="WP_084076110.1">
    <property type="nucleotide sequence ID" value="NZ_FQVB01000006.1"/>
</dbReference>
<comment type="subunit">
    <text evidence="7 8">Part of the 30S ribosomal subunit. Contacts proteins S5 and S12.</text>
</comment>
<dbReference type="Gene3D" id="3.30.1490.10">
    <property type="match status" value="1"/>
</dbReference>
<evidence type="ECO:0000256" key="9">
    <source>
        <dbReference type="RuleBase" id="RU003660"/>
    </source>
</evidence>
<dbReference type="GO" id="GO:1990904">
    <property type="term" value="C:ribonucleoprotein complex"/>
    <property type="evidence" value="ECO:0007669"/>
    <property type="project" value="UniProtKB-KW"/>
</dbReference>
<comment type="function">
    <text evidence="8">One of the primary rRNA binding proteins, it binds directly to 16S rRNA central domain where it helps coordinate assembly of the platform of the 30S subunit.</text>
</comment>
<dbReference type="OrthoDB" id="9802617at2"/>
<keyword evidence="5 8" id="KW-0687">Ribonucleoprotein</keyword>
<evidence type="ECO:0000313" key="11">
    <source>
        <dbReference type="Proteomes" id="UP000184076"/>
    </source>
</evidence>
<dbReference type="InterPro" id="IPR000630">
    <property type="entry name" value="Ribosomal_uS8"/>
</dbReference>
<evidence type="ECO:0000256" key="8">
    <source>
        <dbReference type="HAMAP-Rule" id="MF_01302"/>
    </source>
</evidence>
<evidence type="ECO:0000256" key="4">
    <source>
        <dbReference type="ARBA" id="ARBA00022980"/>
    </source>
</evidence>
<comment type="similarity">
    <text evidence="1 8 9">Belongs to the universal ribosomal protein uS8 family.</text>
</comment>